<organism evidence="2 3">
    <name type="scientific">Alternaria alternata</name>
    <name type="common">Alternaria rot fungus</name>
    <name type="synonym">Torula alternata</name>
    <dbReference type="NCBI Taxonomy" id="5599"/>
    <lineage>
        <taxon>Eukaryota</taxon>
        <taxon>Fungi</taxon>
        <taxon>Dikarya</taxon>
        <taxon>Ascomycota</taxon>
        <taxon>Pezizomycotina</taxon>
        <taxon>Dothideomycetes</taxon>
        <taxon>Pleosporomycetidae</taxon>
        <taxon>Pleosporales</taxon>
        <taxon>Pleosporineae</taxon>
        <taxon>Pleosporaceae</taxon>
        <taxon>Alternaria</taxon>
        <taxon>Alternaria sect. Alternaria</taxon>
        <taxon>Alternaria alternata complex</taxon>
    </lineage>
</organism>
<keyword evidence="1" id="KW-1133">Transmembrane helix</keyword>
<protein>
    <submittedName>
        <fullName evidence="2">Uncharacterized protein</fullName>
    </submittedName>
</protein>
<keyword evidence="1" id="KW-0472">Membrane</keyword>
<reference evidence="2 3" key="1">
    <citation type="submission" date="2016-05" db="EMBL/GenBank/DDBJ databases">
        <title>Comparative analysis of secretome profiles of manganese(II)-oxidizing ascomycete fungi.</title>
        <authorList>
            <consortium name="DOE Joint Genome Institute"/>
            <person name="Zeiner C.A."/>
            <person name="Purvine S.O."/>
            <person name="Zink E.M."/>
            <person name="Wu S."/>
            <person name="Pasa-Tolic L."/>
            <person name="Chaput D.L."/>
            <person name="Haridas S."/>
            <person name="Grigoriev I.V."/>
            <person name="Santelli C.M."/>
            <person name="Hansel C.M."/>
        </authorList>
    </citation>
    <scope>NUCLEOTIDE SEQUENCE [LARGE SCALE GENOMIC DNA]</scope>
    <source>
        <strain evidence="2 3">SRC1lrK2f</strain>
    </source>
</reference>
<evidence type="ECO:0000313" key="2">
    <source>
        <dbReference type="EMBL" id="OAG14890.1"/>
    </source>
</evidence>
<evidence type="ECO:0000313" key="3">
    <source>
        <dbReference type="Proteomes" id="UP000077248"/>
    </source>
</evidence>
<dbReference type="Proteomes" id="UP000077248">
    <property type="component" value="Unassembled WGS sequence"/>
</dbReference>
<name>A0A177D6T9_ALTAL</name>
<keyword evidence="1" id="KW-0812">Transmembrane</keyword>
<dbReference type="GeneID" id="29111670"/>
<feature type="transmembrane region" description="Helical" evidence="1">
    <location>
        <begin position="59"/>
        <end position="78"/>
    </location>
</feature>
<accession>A0A177D6T9</accession>
<proteinExistence type="predicted"/>
<dbReference type="RefSeq" id="XP_018380311.1">
    <property type="nucleotide sequence ID" value="XM_018526076.1"/>
</dbReference>
<keyword evidence="3" id="KW-1185">Reference proteome</keyword>
<dbReference type="KEGG" id="aalt:CC77DRAFT_1025503"/>
<gene>
    <name evidence="2" type="ORF">CC77DRAFT_1025503</name>
</gene>
<dbReference type="EMBL" id="KV441497">
    <property type="protein sequence ID" value="OAG14890.1"/>
    <property type="molecule type" value="Genomic_DNA"/>
</dbReference>
<dbReference type="VEuPathDB" id="FungiDB:CC77DRAFT_1025503"/>
<sequence>MALVFASPSIVAAHYFVHMLFFFVCSSKQSPVINAARKPYAGVQSSIEDITLDHLTSRSGSILSFLIYLSCIFLVRVSTRLNCTKPRKDAIARRGTYAVHRACREKSDPITAAEDALPSAGHPIREVWETRWHTEYPAEEVEAAKRRFAKS</sequence>
<evidence type="ECO:0000256" key="1">
    <source>
        <dbReference type="SAM" id="Phobius"/>
    </source>
</evidence>
<dbReference type="AlphaFoldDB" id="A0A177D6T9"/>